<evidence type="ECO:0000256" key="2">
    <source>
        <dbReference type="ARBA" id="ARBA00023015"/>
    </source>
</evidence>
<evidence type="ECO:0000256" key="1">
    <source>
        <dbReference type="ARBA" id="ARBA00009437"/>
    </source>
</evidence>
<dbReference type="InterPro" id="IPR005119">
    <property type="entry name" value="LysR_subst-bd"/>
</dbReference>
<proteinExistence type="inferred from homology"/>
<keyword evidence="7" id="KW-1185">Reference proteome</keyword>
<feature type="domain" description="HTH lysR-type" evidence="5">
    <location>
        <begin position="11"/>
        <end position="62"/>
    </location>
</feature>
<dbReference type="PANTHER" id="PTHR30537">
    <property type="entry name" value="HTH-TYPE TRANSCRIPTIONAL REGULATOR"/>
    <property type="match status" value="1"/>
</dbReference>
<dbReference type="InterPro" id="IPR036388">
    <property type="entry name" value="WH-like_DNA-bd_sf"/>
</dbReference>
<accession>A0ABV7W3W3</accession>
<dbReference type="RefSeq" id="WP_382173684.1">
    <property type="nucleotide sequence ID" value="NZ_JBHRXX010000005.1"/>
</dbReference>
<protein>
    <submittedName>
        <fullName evidence="6">LysR family transcriptional regulator</fullName>
    </submittedName>
</protein>
<gene>
    <name evidence="6" type="ORF">ACFOPI_10705</name>
</gene>
<keyword evidence="2" id="KW-0805">Transcription regulation</keyword>
<dbReference type="Gene3D" id="3.40.190.290">
    <property type="match status" value="1"/>
</dbReference>
<dbReference type="InterPro" id="IPR036390">
    <property type="entry name" value="WH_DNA-bd_sf"/>
</dbReference>
<sequence>MTTSVGWELYRSFLSVLQEGSLSGAARALGLTQPTIGRHITLLEAHLGVALFTRSQAGLLPTEAAAALRADAEAMQTAAAALERTAGGLGTDVQGAVRISASEVVGAEVLPPILAELRARHPKLQLELVLSNRLQDVVRREVDIAVRMTPPQQEVLLATRVGDVPLGLHAHRAYLDRHGVPGSLADLKQHALIGFDQETPFLRSARAGLSLWSREHFALRCDSDLAQLALLRSGAGIGVCQLALAQRSPDLVRLLPDAFSFSLTSWVVMHEGLKSNPRCRTVFDALVAGLRRYVHQGAAPGHDRPSLP</sequence>
<dbReference type="InterPro" id="IPR058163">
    <property type="entry name" value="LysR-type_TF_proteobact-type"/>
</dbReference>
<keyword evidence="3" id="KW-0238">DNA-binding</keyword>
<dbReference type="PANTHER" id="PTHR30537:SF3">
    <property type="entry name" value="TRANSCRIPTIONAL REGULATORY PROTEIN"/>
    <property type="match status" value="1"/>
</dbReference>
<keyword evidence="4" id="KW-0804">Transcription</keyword>
<evidence type="ECO:0000313" key="7">
    <source>
        <dbReference type="Proteomes" id="UP001595729"/>
    </source>
</evidence>
<comment type="caution">
    <text evidence="6">The sequence shown here is derived from an EMBL/GenBank/DDBJ whole genome shotgun (WGS) entry which is preliminary data.</text>
</comment>
<comment type="similarity">
    <text evidence="1">Belongs to the LysR transcriptional regulatory family.</text>
</comment>
<dbReference type="SUPFAM" id="SSF53850">
    <property type="entry name" value="Periplasmic binding protein-like II"/>
    <property type="match status" value="1"/>
</dbReference>
<dbReference type="Pfam" id="PF00126">
    <property type="entry name" value="HTH_1"/>
    <property type="match status" value="1"/>
</dbReference>
<name>A0ABV7W3W3_9BURK</name>
<evidence type="ECO:0000256" key="4">
    <source>
        <dbReference type="ARBA" id="ARBA00023163"/>
    </source>
</evidence>
<dbReference type="Proteomes" id="UP001595729">
    <property type="component" value="Unassembled WGS sequence"/>
</dbReference>
<organism evidence="6 7">
    <name type="scientific">Hydrogenophaga luteola</name>
    <dbReference type="NCBI Taxonomy" id="1591122"/>
    <lineage>
        <taxon>Bacteria</taxon>
        <taxon>Pseudomonadati</taxon>
        <taxon>Pseudomonadota</taxon>
        <taxon>Betaproteobacteria</taxon>
        <taxon>Burkholderiales</taxon>
        <taxon>Comamonadaceae</taxon>
        <taxon>Hydrogenophaga</taxon>
    </lineage>
</organism>
<dbReference type="Pfam" id="PF03466">
    <property type="entry name" value="LysR_substrate"/>
    <property type="match status" value="1"/>
</dbReference>
<evidence type="ECO:0000313" key="6">
    <source>
        <dbReference type="EMBL" id="MFC3684064.1"/>
    </source>
</evidence>
<dbReference type="SUPFAM" id="SSF46785">
    <property type="entry name" value="Winged helix' DNA-binding domain"/>
    <property type="match status" value="1"/>
</dbReference>
<dbReference type="Gene3D" id="1.10.10.10">
    <property type="entry name" value="Winged helix-like DNA-binding domain superfamily/Winged helix DNA-binding domain"/>
    <property type="match status" value="1"/>
</dbReference>
<evidence type="ECO:0000259" key="5">
    <source>
        <dbReference type="PROSITE" id="PS50931"/>
    </source>
</evidence>
<dbReference type="PROSITE" id="PS50931">
    <property type="entry name" value="HTH_LYSR"/>
    <property type="match status" value="1"/>
</dbReference>
<dbReference type="InterPro" id="IPR000847">
    <property type="entry name" value="LysR_HTH_N"/>
</dbReference>
<reference evidence="7" key="1">
    <citation type="journal article" date="2019" name="Int. J. Syst. Evol. Microbiol.">
        <title>The Global Catalogue of Microorganisms (GCM) 10K type strain sequencing project: providing services to taxonomists for standard genome sequencing and annotation.</title>
        <authorList>
            <consortium name="The Broad Institute Genomics Platform"/>
            <consortium name="The Broad Institute Genome Sequencing Center for Infectious Disease"/>
            <person name="Wu L."/>
            <person name="Ma J."/>
        </authorList>
    </citation>
    <scope>NUCLEOTIDE SEQUENCE [LARGE SCALE GENOMIC DNA]</scope>
    <source>
        <strain evidence="7">KCTC 42501</strain>
    </source>
</reference>
<evidence type="ECO:0000256" key="3">
    <source>
        <dbReference type="ARBA" id="ARBA00023125"/>
    </source>
</evidence>
<dbReference type="PRINTS" id="PR00039">
    <property type="entry name" value="HTHLYSR"/>
</dbReference>
<dbReference type="EMBL" id="JBHRXX010000005">
    <property type="protein sequence ID" value="MFC3684064.1"/>
    <property type="molecule type" value="Genomic_DNA"/>
</dbReference>